<keyword evidence="5" id="KW-0805">Transcription regulation</keyword>
<keyword evidence="3" id="KW-0863">Zinc-finger</keyword>
<keyword evidence="2" id="KW-0479">Metal-binding</keyword>
<evidence type="ECO:0000313" key="11">
    <source>
        <dbReference type="EMBL" id="KAJ7977463.1"/>
    </source>
</evidence>
<protein>
    <submittedName>
        <fullName evidence="11">Methyl-CpG-binding domain protein</fullName>
    </submittedName>
</protein>
<evidence type="ECO:0000256" key="5">
    <source>
        <dbReference type="ARBA" id="ARBA00023015"/>
    </source>
</evidence>
<dbReference type="SUPFAM" id="SSF54171">
    <property type="entry name" value="DNA-binding domain"/>
    <property type="match status" value="1"/>
</dbReference>
<organism evidence="11 12">
    <name type="scientific">Quillaja saponaria</name>
    <name type="common">Soap bark tree</name>
    <dbReference type="NCBI Taxonomy" id="32244"/>
    <lineage>
        <taxon>Eukaryota</taxon>
        <taxon>Viridiplantae</taxon>
        <taxon>Streptophyta</taxon>
        <taxon>Embryophyta</taxon>
        <taxon>Tracheophyta</taxon>
        <taxon>Spermatophyta</taxon>
        <taxon>Magnoliopsida</taxon>
        <taxon>eudicotyledons</taxon>
        <taxon>Gunneridae</taxon>
        <taxon>Pentapetalae</taxon>
        <taxon>rosids</taxon>
        <taxon>fabids</taxon>
        <taxon>Fabales</taxon>
        <taxon>Quillajaceae</taxon>
        <taxon>Quillaja</taxon>
    </lineage>
</organism>
<dbReference type="CDD" id="cd01396">
    <property type="entry name" value="MeCP2_MBD"/>
    <property type="match status" value="1"/>
</dbReference>
<evidence type="ECO:0000256" key="8">
    <source>
        <dbReference type="ARBA" id="ARBA00023242"/>
    </source>
</evidence>
<keyword evidence="6" id="KW-0238">DNA-binding</keyword>
<keyword evidence="8" id="KW-0539">Nucleus</keyword>
<dbReference type="PROSITE" id="PS00603">
    <property type="entry name" value="TK_CELLULAR_TYPE"/>
    <property type="match status" value="1"/>
</dbReference>
<evidence type="ECO:0000256" key="1">
    <source>
        <dbReference type="ARBA" id="ARBA00004123"/>
    </source>
</evidence>
<dbReference type="InterPro" id="IPR020633">
    <property type="entry name" value="Thymidine_kinase_CS"/>
</dbReference>
<dbReference type="InterPro" id="IPR001739">
    <property type="entry name" value="Methyl_CpG_DNA-bd"/>
</dbReference>
<proteinExistence type="predicted"/>
<feature type="domain" description="MBD" evidence="9">
    <location>
        <begin position="80"/>
        <end position="150"/>
    </location>
</feature>
<dbReference type="GO" id="GO:0003677">
    <property type="term" value="F:DNA binding"/>
    <property type="evidence" value="ECO:0007669"/>
    <property type="project" value="UniProtKB-KW"/>
</dbReference>
<comment type="subcellular location">
    <subcellularLocation>
        <location evidence="1">Nucleus</location>
    </subcellularLocation>
</comment>
<evidence type="ECO:0000256" key="7">
    <source>
        <dbReference type="ARBA" id="ARBA00023163"/>
    </source>
</evidence>
<dbReference type="PROSITE" id="PS50982">
    <property type="entry name" value="MBD"/>
    <property type="match status" value="1"/>
</dbReference>
<dbReference type="PROSITE" id="PS51050">
    <property type="entry name" value="ZF_CW"/>
    <property type="match status" value="1"/>
</dbReference>
<keyword evidence="12" id="KW-1185">Reference proteome</keyword>
<accession>A0AAD7Q9K3</accession>
<dbReference type="PANTHER" id="PTHR12396">
    <property type="entry name" value="METHYL-CPG BINDING PROTEIN, MBD"/>
    <property type="match status" value="1"/>
</dbReference>
<dbReference type="GO" id="GO:0008270">
    <property type="term" value="F:zinc ion binding"/>
    <property type="evidence" value="ECO:0007669"/>
    <property type="project" value="UniProtKB-KW"/>
</dbReference>
<reference evidence="11" key="1">
    <citation type="journal article" date="2023" name="Science">
        <title>Elucidation of the pathway for biosynthesis of saponin adjuvants from the soapbark tree.</title>
        <authorList>
            <person name="Reed J."/>
            <person name="Orme A."/>
            <person name="El-Demerdash A."/>
            <person name="Owen C."/>
            <person name="Martin L.B.B."/>
            <person name="Misra R.C."/>
            <person name="Kikuchi S."/>
            <person name="Rejzek M."/>
            <person name="Martin A.C."/>
            <person name="Harkess A."/>
            <person name="Leebens-Mack J."/>
            <person name="Louveau T."/>
            <person name="Stephenson M.J."/>
            <person name="Osbourn A."/>
        </authorList>
    </citation>
    <scope>NUCLEOTIDE SEQUENCE</scope>
    <source>
        <strain evidence="11">S10</strain>
    </source>
</reference>
<sequence length="178" mass="20213">MKDAQETPKSSSKVSKVKQGSVDIYAAQCNNCLKWRVIDTLEEFEEIREKLTEKPFSCNRKAKLCCEDPADIEYDATRIWVIDKPNLPKAPEGFRRSLVLRKDYSKLDPYYITPTGKALRTRNEIAAFIKANPEYEGIALSSFNFSSPKIMEDTIPETAGKKSSANANKRIKILKDDV</sequence>
<dbReference type="EMBL" id="JARAOO010000003">
    <property type="protein sequence ID" value="KAJ7977463.1"/>
    <property type="molecule type" value="Genomic_DNA"/>
</dbReference>
<evidence type="ECO:0000256" key="4">
    <source>
        <dbReference type="ARBA" id="ARBA00022833"/>
    </source>
</evidence>
<gene>
    <name evidence="11" type="ORF">O6P43_007085</name>
</gene>
<evidence type="ECO:0000256" key="2">
    <source>
        <dbReference type="ARBA" id="ARBA00022723"/>
    </source>
</evidence>
<keyword evidence="7" id="KW-0804">Transcription</keyword>
<dbReference type="Pfam" id="PF07496">
    <property type="entry name" value="zf-CW"/>
    <property type="match status" value="1"/>
</dbReference>
<comment type="caution">
    <text evidence="11">The sequence shown here is derived from an EMBL/GenBank/DDBJ whole genome shotgun (WGS) entry which is preliminary data.</text>
</comment>
<dbReference type="Proteomes" id="UP001163823">
    <property type="component" value="Chromosome 3"/>
</dbReference>
<feature type="domain" description="CW-type" evidence="10">
    <location>
        <begin position="19"/>
        <end position="74"/>
    </location>
</feature>
<dbReference type="InterPro" id="IPR011124">
    <property type="entry name" value="Znf_CW"/>
</dbReference>
<dbReference type="PANTHER" id="PTHR12396:SF10">
    <property type="entry name" value="METHYL-CPG-BINDING DOMAIN-CONTAINING PROTEIN 1-RELATED"/>
    <property type="match status" value="1"/>
</dbReference>
<dbReference type="AlphaFoldDB" id="A0AAD7Q9K3"/>
<evidence type="ECO:0000259" key="9">
    <source>
        <dbReference type="PROSITE" id="PS50982"/>
    </source>
</evidence>
<dbReference type="Pfam" id="PF01429">
    <property type="entry name" value="MBD"/>
    <property type="match status" value="1"/>
</dbReference>
<evidence type="ECO:0000313" key="12">
    <source>
        <dbReference type="Proteomes" id="UP001163823"/>
    </source>
</evidence>
<dbReference type="Gene3D" id="3.30.890.10">
    <property type="entry name" value="Methyl-cpg-binding Protein 2, Chain A"/>
    <property type="match status" value="1"/>
</dbReference>
<evidence type="ECO:0000256" key="6">
    <source>
        <dbReference type="ARBA" id="ARBA00023125"/>
    </source>
</evidence>
<dbReference type="GO" id="GO:0005634">
    <property type="term" value="C:nucleus"/>
    <property type="evidence" value="ECO:0007669"/>
    <property type="project" value="UniProtKB-SubCell"/>
</dbReference>
<dbReference type="GO" id="GO:0005524">
    <property type="term" value="F:ATP binding"/>
    <property type="evidence" value="ECO:0007669"/>
    <property type="project" value="InterPro"/>
</dbReference>
<dbReference type="KEGG" id="qsa:O6P43_007085"/>
<evidence type="ECO:0000259" key="10">
    <source>
        <dbReference type="PROSITE" id="PS51050"/>
    </source>
</evidence>
<dbReference type="GO" id="GO:0004797">
    <property type="term" value="F:thymidine kinase activity"/>
    <property type="evidence" value="ECO:0007669"/>
    <property type="project" value="InterPro"/>
</dbReference>
<evidence type="ECO:0000256" key="3">
    <source>
        <dbReference type="ARBA" id="ARBA00022771"/>
    </source>
</evidence>
<dbReference type="InterPro" id="IPR016177">
    <property type="entry name" value="DNA-bd_dom_sf"/>
</dbReference>
<dbReference type="SMART" id="SM00391">
    <property type="entry name" value="MBD"/>
    <property type="match status" value="1"/>
</dbReference>
<name>A0AAD7Q9K3_QUISA</name>
<keyword evidence="4" id="KW-0862">Zinc</keyword>